<reference evidence="5" key="1">
    <citation type="submission" date="2021-01" db="EMBL/GenBank/DDBJ databases">
        <title>Chromosome-level genome assembly of a human fungal pathogen reveals clustering of transcriptionally co-regulated genes.</title>
        <authorList>
            <person name="Voorhies M."/>
            <person name="Cohen S."/>
            <person name="Shea T.P."/>
            <person name="Petrus S."/>
            <person name="Munoz J.F."/>
            <person name="Poplawski S."/>
            <person name="Goldman W.E."/>
            <person name="Michael T."/>
            <person name="Cuomo C.A."/>
            <person name="Sil A."/>
            <person name="Beyhan S."/>
        </authorList>
    </citation>
    <scope>NUCLEOTIDE SEQUENCE</scope>
    <source>
        <strain evidence="5">H88</strain>
    </source>
</reference>
<dbReference type="SUPFAM" id="SSF51055">
    <property type="entry name" value="Carbohydrate binding domain"/>
    <property type="match status" value="1"/>
</dbReference>
<dbReference type="GO" id="GO:0030246">
    <property type="term" value="F:carbohydrate binding"/>
    <property type="evidence" value="ECO:0007669"/>
    <property type="project" value="InterPro"/>
</dbReference>
<dbReference type="Pfam" id="PF02839">
    <property type="entry name" value="CBM_5_12"/>
    <property type="match status" value="1"/>
</dbReference>
<evidence type="ECO:0000256" key="1">
    <source>
        <dbReference type="ARBA" id="ARBA00022801"/>
    </source>
</evidence>
<dbReference type="GO" id="GO:0005975">
    <property type="term" value="P:carbohydrate metabolic process"/>
    <property type="evidence" value="ECO:0007669"/>
    <property type="project" value="InterPro"/>
</dbReference>
<proteinExistence type="predicted"/>
<accession>A0A8A1L5W6</accession>
<evidence type="ECO:0000313" key="5">
    <source>
        <dbReference type="EMBL" id="QSS49020.1"/>
    </source>
</evidence>
<gene>
    <name evidence="5" type="ORF">I7I53_09262</name>
</gene>
<dbReference type="Proteomes" id="UP000663419">
    <property type="component" value="Chromosome 1"/>
</dbReference>
<dbReference type="InterPro" id="IPR003610">
    <property type="entry name" value="CBM5/12"/>
</dbReference>
<keyword evidence="1 5" id="KW-0378">Hydrolase</keyword>
<evidence type="ECO:0000256" key="3">
    <source>
        <dbReference type="SAM" id="MobiDB-lite"/>
    </source>
</evidence>
<feature type="region of interest" description="Disordered" evidence="3">
    <location>
        <begin position="618"/>
        <end position="643"/>
    </location>
</feature>
<keyword evidence="2" id="KW-0175">Coiled coil</keyword>
<evidence type="ECO:0000256" key="2">
    <source>
        <dbReference type="SAM" id="Coils"/>
    </source>
</evidence>
<dbReference type="Gene3D" id="2.10.10.20">
    <property type="entry name" value="Carbohydrate-binding module superfamily 5/12"/>
    <property type="match status" value="1"/>
</dbReference>
<dbReference type="EMBL" id="CP069102">
    <property type="protein sequence ID" value="QSS49020.1"/>
    <property type="molecule type" value="Genomic_DNA"/>
</dbReference>
<dbReference type="AlphaFoldDB" id="A0A8A1L5W6"/>
<dbReference type="InterPro" id="IPR036573">
    <property type="entry name" value="CBM_sf_5/12"/>
</dbReference>
<dbReference type="SMART" id="SM00495">
    <property type="entry name" value="ChtBD3"/>
    <property type="match status" value="1"/>
</dbReference>
<dbReference type="VEuPathDB" id="FungiDB:I7I53_09262"/>
<sequence length="1180" mass="131650">MNCHFTRHRKWVKTHFLPLASVSTGHFDLQEKSSATMAEPLFNFLLIRPHVSQDACKPSIPLLQNSTFQKELLDALKTQTPRTDALKVVKKFVISNEFIADPTGTDFQNKLRQFKVLVDEASSVSNDLKYTVVLELAKRAFGIAALELVKGGEFGTLLQNLRDSVVAIKYDQSEHSKPVEDLVNQIRDLELIEKAVQLEKDVPPAVSSDNASEFKGPVTESTETTAAAGPPEWSENTAYKVGDQVSYDGHVYVCIQAHTTVIGWEPPKTPALWVRVSRPNPDGDPIPPTDESTNLFGYRQRSLLLPTETQLKSVLSEPDGNNDDPTDDTEKEADRLLSLHNQLFRAVKELTAMDPRNFQIPVQDPHDGFTPDTKYSAISLLKSRLDLQTVLRGINVDQFRAAAARSGTTPPPDAPKISAATADPVVAADPLQLQDGAGATSALGLTRELLTAGAGLRGVGKFIPFSARQNALKLQTGVVLSENTTALLQKEGIEPDAVPLPDIVQNLRQKMREAERDLKSLAPSFEDIQITRVGNTLVSVRTPRPSKYSQFLTGINFGRLVPKLPLLPPPDPRVPHTIGKVNKIGVGDLLVVRQQLIGYEGADIAHIENVLKGESKSREHVRTDRTETVTSLETETTQEDTRELASTTRFEMGQETQKQIQEAYELKGGVQVTAKYGPAVEVSANVEGGFNRSKEESTKTATKFSQDVTEKAVKKITERVLQKTTTTITSEVVEKNSHGIDNTAGNVNISGVYQWVNKVYEAQVFNYGLRTLFDFMVPEPAAWVINTMTKAAETKTMLEKPQKFDLEPSQISEEGEDNYGHWVKVYEATDVGPPPADYITATDQINKGDGKPEQDYQHTGQITIESGYEAVHVVVGCAVNYWEENWVADVIVGNETCRFKQGAGFLIPLSVDKQRGTIPWGVKTWNTSSIIVTVDIKCAVTEDATNKWRADTHAKLMTAYKARLQEYEEKLATLQLQQGITIEGRNPVANQATIKQELKKNCISIITGQHFDRFNSISIGPWAYPQINLYEAEAEGEYVRFFEQAFEWEQIMYVMYPYFWGRKPYWAQRLAFEDPDPQFDEFLKAGFARVQVPARPGFEAAIDHFLQFGELWNGGPLPTISSELFLPIADEIAERAQKPGEEIPQGKPWKLRIPTQLVKLRQDDKLPKWRKKDGEWVPDE</sequence>
<protein>
    <submittedName>
        <fullName evidence="5">Glycoside hydrolase family protein, putative</fullName>
    </submittedName>
</protein>
<feature type="coiled-coil region" evidence="2">
    <location>
        <begin position="950"/>
        <end position="977"/>
    </location>
</feature>
<feature type="domain" description="Chitin-binding type-3" evidence="4">
    <location>
        <begin position="230"/>
        <end position="276"/>
    </location>
</feature>
<dbReference type="CDD" id="cd12214">
    <property type="entry name" value="ChiA1_BD"/>
    <property type="match status" value="1"/>
</dbReference>
<name>A0A8A1L5W6_AJEC8</name>
<dbReference type="GO" id="GO:0004553">
    <property type="term" value="F:hydrolase activity, hydrolyzing O-glycosyl compounds"/>
    <property type="evidence" value="ECO:0007669"/>
    <property type="project" value="InterPro"/>
</dbReference>
<evidence type="ECO:0000259" key="4">
    <source>
        <dbReference type="SMART" id="SM00495"/>
    </source>
</evidence>
<dbReference type="GO" id="GO:0005576">
    <property type="term" value="C:extracellular region"/>
    <property type="evidence" value="ECO:0007669"/>
    <property type="project" value="InterPro"/>
</dbReference>
<evidence type="ECO:0000313" key="6">
    <source>
        <dbReference type="Proteomes" id="UP000663419"/>
    </source>
</evidence>
<organism evidence="5 6">
    <name type="scientific">Ajellomyces capsulatus (strain H88)</name>
    <name type="common">Darling's disease fungus</name>
    <name type="synonym">Histoplasma capsulatum</name>
    <dbReference type="NCBI Taxonomy" id="544711"/>
    <lineage>
        <taxon>Eukaryota</taxon>
        <taxon>Fungi</taxon>
        <taxon>Dikarya</taxon>
        <taxon>Ascomycota</taxon>
        <taxon>Pezizomycotina</taxon>
        <taxon>Eurotiomycetes</taxon>
        <taxon>Eurotiomycetidae</taxon>
        <taxon>Onygenales</taxon>
        <taxon>Ajellomycetaceae</taxon>
        <taxon>Histoplasma</taxon>
    </lineage>
</organism>
<feature type="compositionally biased region" description="Basic and acidic residues" evidence="3">
    <location>
        <begin position="618"/>
        <end position="627"/>
    </location>
</feature>
<feature type="region of interest" description="Disordered" evidence="3">
    <location>
        <begin position="203"/>
        <end position="235"/>
    </location>
</feature>